<reference evidence="10" key="1">
    <citation type="submission" date="2019-12" db="EMBL/GenBank/DDBJ databases">
        <title>Clostridiaceae gen. nov. sp. nov., isolated from sediment in Xinjiang, China.</title>
        <authorList>
            <person name="Zhang R."/>
        </authorList>
    </citation>
    <scope>NUCLEOTIDE SEQUENCE</scope>
    <source>
        <strain evidence="10">D2Q-11</strain>
    </source>
</reference>
<feature type="domain" description="ABC transporter" evidence="9">
    <location>
        <begin position="5"/>
        <end position="240"/>
    </location>
</feature>
<dbReference type="CDD" id="cd03215">
    <property type="entry name" value="ABC_Carb_Monos_II"/>
    <property type="match status" value="1"/>
</dbReference>
<dbReference type="InterPro" id="IPR003439">
    <property type="entry name" value="ABC_transporter-like_ATP-bd"/>
</dbReference>
<keyword evidence="7" id="KW-1278">Translocase</keyword>
<comment type="subcellular location">
    <subcellularLocation>
        <location evidence="1">Cell membrane</location>
        <topology evidence="1">Peripheral membrane protein</topology>
    </subcellularLocation>
</comment>
<dbReference type="InterPro" id="IPR027417">
    <property type="entry name" value="P-loop_NTPase"/>
</dbReference>
<keyword evidence="6 10" id="KW-0067">ATP-binding</keyword>
<dbReference type="EMBL" id="WSFT01000022">
    <property type="protein sequence ID" value="MBS4537860.1"/>
    <property type="molecule type" value="Genomic_DNA"/>
</dbReference>
<evidence type="ECO:0000313" key="10">
    <source>
        <dbReference type="EMBL" id="MBS4537860.1"/>
    </source>
</evidence>
<evidence type="ECO:0000256" key="6">
    <source>
        <dbReference type="ARBA" id="ARBA00022840"/>
    </source>
</evidence>
<dbReference type="RefSeq" id="WP_203365789.1">
    <property type="nucleotide sequence ID" value="NZ_WSFT01000022.1"/>
</dbReference>
<dbReference type="Pfam" id="PF00005">
    <property type="entry name" value="ABC_tran"/>
    <property type="match status" value="2"/>
</dbReference>
<feature type="domain" description="ABC transporter" evidence="9">
    <location>
        <begin position="253"/>
        <end position="497"/>
    </location>
</feature>
<protein>
    <submittedName>
        <fullName evidence="10">Sugar ABC transporter ATP-binding protein</fullName>
    </submittedName>
</protein>
<dbReference type="FunFam" id="3.40.50.300:FF:000127">
    <property type="entry name" value="Ribose import ATP-binding protein RbsA"/>
    <property type="match status" value="1"/>
</dbReference>
<evidence type="ECO:0000256" key="1">
    <source>
        <dbReference type="ARBA" id="ARBA00004202"/>
    </source>
</evidence>
<dbReference type="GO" id="GO:0016887">
    <property type="term" value="F:ATP hydrolysis activity"/>
    <property type="evidence" value="ECO:0007669"/>
    <property type="project" value="InterPro"/>
</dbReference>
<organism evidence="10 11">
    <name type="scientific">Anaeromonas frigoriresistens</name>
    <dbReference type="NCBI Taxonomy" id="2683708"/>
    <lineage>
        <taxon>Bacteria</taxon>
        <taxon>Bacillati</taxon>
        <taxon>Bacillota</taxon>
        <taxon>Tissierellia</taxon>
        <taxon>Tissierellales</taxon>
        <taxon>Thermohalobacteraceae</taxon>
        <taxon>Anaeromonas</taxon>
    </lineage>
</organism>
<evidence type="ECO:0000256" key="5">
    <source>
        <dbReference type="ARBA" id="ARBA00022741"/>
    </source>
</evidence>
<dbReference type="GO" id="GO:0005524">
    <property type="term" value="F:ATP binding"/>
    <property type="evidence" value="ECO:0007669"/>
    <property type="project" value="UniProtKB-KW"/>
</dbReference>
<gene>
    <name evidence="10" type="ORF">GOQ27_05265</name>
</gene>
<evidence type="ECO:0000259" key="9">
    <source>
        <dbReference type="PROSITE" id="PS50893"/>
    </source>
</evidence>
<dbReference type="SMART" id="SM00382">
    <property type="entry name" value="AAA"/>
    <property type="match status" value="2"/>
</dbReference>
<dbReference type="CDD" id="cd03216">
    <property type="entry name" value="ABC_Carb_Monos_I"/>
    <property type="match status" value="1"/>
</dbReference>
<dbReference type="Proteomes" id="UP000724672">
    <property type="component" value="Unassembled WGS sequence"/>
</dbReference>
<evidence type="ECO:0000256" key="4">
    <source>
        <dbReference type="ARBA" id="ARBA00022737"/>
    </source>
</evidence>
<dbReference type="SUPFAM" id="SSF52540">
    <property type="entry name" value="P-loop containing nucleoside triphosphate hydrolases"/>
    <property type="match status" value="2"/>
</dbReference>
<dbReference type="AlphaFoldDB" id="A0A942Z8F1"/>
<evidence type="ECO:0000256" key="7">
    <source>
        <dbReference type="ARBA" id="ARBA00022967"/>
    </source>
</evidence>
<keyword evidence="5" id="KW-0547">Nucleotide-binding</keyword>
<name>A0A942Z8F1_9FIRM</name>
<dbReference type="PANTHER" id="PTHR43790">
    <property type="entry name" value="CARBOHYDRATE TRANSPORT ATP-BINDING PROTEIN MG119-RELATED"/>
    <property type="match status" value="1"/>
</dbReference>
<dbReference type="InterPro" id="IPR050107">
    <property type="entry name" value="ABC_carbohydrate_import_ATPase"/>
</dbReference>
<keyword evidence="3" id="KW-1003">Cell membrane</keyword>
<dbReference type="PANTHER" id="PTHR43790:SF9">
    <property type="entry name" value="GALACTOFURANOSE TRANSPORTER ATP-BINDING PROTEIN YTFR"/>
    <property type="match status" value="1"/>
</dbReference>
<dbReference type="PROSITE" id="PS00211">
    <property type="entry name" value="ABC_TRANSPORTER_1"/>
    <property type="match status" value="1"/>
</dbReference>
<comment type="caution">
    <text evidence="10">The sequence shown here is derived from an EMBL/GenBank/DDBJ whole genome shotgun (WGS) entry which is preliminary data.</text>
</comment>
<keyword evidence="2" id="KW-0813">Transport</keyword>
<dbReference type="InterPro" id="IPR017871">
    <property type="entry name" value="ABC_transporter-like_CS"/>
</dbReference>
<dbReference type="PROSITE" id="PS50893">
    <property type="entry name" value="ABC_TRANSPORTER_2"/>
    <property type="match status" value="2"/>
</dbReference>
<accession>A0A942Z8F1</accession>
<evidence type="ECO:0000256" key="3">
    <source>
        <dbReference type="ARBA" id="ARBA00022475"/>
    </source>
</evidence>
<keyword evidence="8" id="KW-0472">Membrane</keyword>
<keyword evidence="4" id="KW-0677">Repeat</keyword>
<evidence type="ECO:0000256" key="8">
    <source>
        <dbReference type="ARBA" id="ARBA00023136"/>
    </source>
</evidence>
<evidence type="ECO:0000256" key="2">
    <source>
        <dbReference type="ARBA" id="ARBA00022448"/>
    </source>
</evidence>
<keyword evidence="11" id="KW-1185">Reference proteome</keyword>
<dbReference type="InterPro" id="IPR003593">
    <property type="entry name" value="AAA+_ATPase"/>
</dbReference>
<evidence type="ECO:0000313" key="11">
    <source>
        <dbReference type="Proteomes" id="UP000724672"/>
    </source>
</evidence>
<dbReference type="GO" id="GO:0005886">
    <property type="term" value="C:plasma membrane"/>
    <property type="evidence" value="ECO:0007669"/>
    <property type="project" value="UniProtKB-SubCell"/>
</dbReference>
<dbReference type="Gene3D" id="3.40.50.300">
    <property type="entry name" value="P-loop containing nucleotide triphosphate hydrolases"/>
    <property type="match status" value="2"/>
</dbReference>
<proteinExistence type="predicted"/>
<sequence length="503" mass="56888">MDTILKMKNIRKEFPGVVALDKVNLELKKGEVLALLGENGAGKSTLMKILSGTYHPDKGEIFLKGNRVDIKDAIHAKELGIGMIHQELSLSPNLSVAENIFALEEPTKFGIINDKKMIEETKKLLDNLGVDLDPTDIVSDLSISQQQMVEIAKALSTTPDILIMDEPTSALSNRETDKLFEIIDKLLKEDISIIYISHRMEELFKITDHVTVLRDGVYIDTVKTEEVTVDELIKMMVGRSMDNIYPDKDFKYVTDEKLLEVKNYNKKNFYRDINFFVRPGEIVGLYGLMGAGRTEIAQGIFGILQKDSGEMFINNEKVNINSPSKALENKIAFVTEDRKREGLILSTDVKENIIMANIDKILNKFKFIDYKEEINTANKHVENLRIKTPHIYQTVNNLSGGNQQKIVLSKWFEIEPKILILDEPTRGIDVGSKYEIYELMIELARSGVGIILISSELPEILNISDRLLVVNNNTIVEELNPKETTQEEIMGIITKGVKNQNES</sequence>